<gene>
    <name evidence="1" type="ORF">SI7747_02003108</name>
    <name evidence="2" type="ORF">SI8410_02003330</name>
</gene>
<dbReference type="PANTHER" id="PTHR48475">
    <property type="entry name" value="RIBONUCLEASE H"/>
    <property type="match status" value="1"/>
</dbReference>
<name>A0A7I8IFG5_SPIIN</name>
<evidence type="ECO:0000313" key="3">
    <source>
        <dbReference type="Proteomes" id="UP000663760"/>
    </source>
</evidence>
<sequence length="75" mass="8860">MATHYHMQANGQVELSNRKIKKNLKKIIWPNGKDWAEKLLDALWTYRTTFKNPIGMSLFCLIYGKAYHLLVEIEH</sequence>
<evidence type="ECO:0000313" key="2">
    <source>
        <dbReference type="EMBL" id="CAA7392163.1"/>
    </source>
</evidence>
<reference evidence="1" key="1">
    <citation type="submission" date="2019-12" db="EMBL/GenBank/DDBJ databases">
        <authorList>
            <person name="Scholz U."/>
            <person name="Mascher M."/>
            <person name="Fiebig A."/>
        </authorList>
    </citation>
    <scope>NUCLEOTIDE SEQUENCE</scope>
</reference>
<protein>
    <submittedName>
        <fullName evidence="1">Uncharacterized protein</fullName>
    </submittedName>
</protein>
<dbReference type="InterPro" id="IPR012337">
    <property type="entry name" value="RNaseH-like_sf"/>
</dbReference>
<dbReference type="SUPFAM" id="SSF53098">
    <property type="entry name" value="Ribonuclease H-like"/>
    <property type="match status" value="1"/>
</dbReference>
<dbReference type="OrthoDB" id="1903608at2759"/>
<accession>A0A7I8IFG5</accession>
<dbReference type="GO" id="GO:0003676">
    <property type="term" value="F:nucleic acid binding"/>
    <property type="evidence" value="ECO:0007669"/>
    <property type="project" value="InterPro"/>
</dbReference>
<proteinExistence type="predicted"/>
<evidence type="ECO:0000313" key="1">
    <source>
        <dbReference type="EMBL" id="CAA2616895.1"/>
    </source>
</evidence>
<dbReference type="EMBL" id="LR743589">
    <property type="protein sequence ID" value="CAA2616895.1"/>
    <property type="molecule type" value="Genomic_DNA"/>
</dbReference>
<organism evidence="1">
    <name type="scientific">Spirodela intermedia</name>
    <name type="common">Intermediate duckweed</name>
    <dbReference type="NCBI Taxonomy" id="51605"/>
    <lineage>
        <taxon>Eukaryota</taxon>
        <taxon>Viridiplantae</taxon>
        <taxon>Streptophyta</taxon>
        <taxon>Embryophyta</taxon>
        <taxon>Tracheophyta</taxon>
        <taxon>Spermatophyta</taxon>
        <taxon>Magnoliopsida</taxon>
        <taxon>Liliopsida</taxon>
        <taxon>Araceae</taxon>
        <taxon>Lemnoideae</taxon>
        <taxon>Spirodela</taxon>
    </lineage>
</organism>
<dbReference type="Gene3D" id="3.30.420.10">
    <property type="entry name" value="Ribonuclease H-like superfamily/Ribonuclease H"/>
    <property type="match status" value="1"/>
</dbReference>
<dbReference type="InterPro" id="IPR036397">
    <property type="entry name" value="RNaseH_sf"/>
</dbReference>
<dbReference type="PANTHER" id="PTHR48475:SF1">
    <property type="entry name" value="RNASE H TYPE-1 DOMAIN-CONTAINING PROTEIN"/>
    <property type="match status" value="1"/>
</dbReference>
<keyword evidence="3" id="KW-1185">Reference proteome</keyword>
<dbReference type="EMBL" id="LR746265">
    <property type="protein sequence ID" value="CAA7392163.1"/>
    <property type="molecule type" value="Genomic_DNA"/>
</dbReference>
<dbReference type="Proteomes" id="UP000663760">
    <property type="component" value="Chromosome 2"/>
</dbReference>
<dbReference type="AlphaFoldDB" id="A0A7I8IFG5"/>